<dbReference type="EMBL" id="QTSX02007237">
    <property type="protein sequence ID" value="KAJ9049408.1"/>
    <property type="molecule type" value="Genomic_DNA"/>
</dbReference>
<keyword evidence="2" id="KW-1185">Reference proteome</keyword>
<proteinExistence type="predicted"/>
<evidence type="ECO:0000313" key="1">
    <source>
        <dbReference type="EMBL" id="KAJ9049408.1"/>
    </source>
</evidence>
<organism evidence="1 2">
    <name type="scientific">Entomophthora muscae</name>
    <dbReference type="NCBI Taxonomy" id="34485"/>
    <lineage>
        <taxon>Eukaryota</taxon>
        <taxon>Fungi</taxon>
        <taxon>Fungi incertae sedis</taxon>
        <taxon>Zoopagomycota</taxon>
        <taxon>Entomophthoromycotina</taxon>
        <taxon>Entomophthoromycetes</taxon>
        <taxon>Entomophthorales</taxon>
        <taxon>Entomophthoraceae</taxon>
        <taxon>Entomophthora</taxon>
    </lineage>
</organism>
<dbReference type="Proteomes" id="UP001165960">
    <property type="component" value="Unassembled WGS sequence"/>
</dbReference>
<evidence type="ECO:0000313" key="2">
    <source>
        <dbReference type="Proteomes" id="UP001165960"/>
    </source>
</evidence>
<name>A0ACC2RH38_9FUNG</name>
<accession>A0ACC2RH38</accession>
<reference evidence="1" key="1">
    <citation type="submission" date="2022-04" db="EMBL/GenBank/DDBJ databases">
        <title>Genome of the entomopathogenic fungus Entomophthora muscae.</title>
        <authorList>
            <person name="Elya C."/>
            <person name="Lovett B.R."/>
            <person name="Lee E."/>
            <person name="Macias A.M."/>
            <person name="Hajek A.E."/>
            <person name="De Bivort B.L."/>
            <person name="Kasson M.T."/>
            <person name="De Fine Licht H.H."/>
            <person name="Stajich J.E."/>
        </authorList>
    </citation>
    <scope>NUCLEOTIDE SEQUENCE</scope>
    <source>
        <strain evidence="1">Berkeley</strain>
    </source>
</reference>
<comment type="caution">
    <text evidence="1">The sequence shown here is derived from an EMBL/GenBank/DDBJ whole genome shotgun (WGS) entry which is preliminary data.</text>
</comment>
<gene>
    <name evidence="1" type="ORF">DSO57_1024952</name>
</gene>
<protein>
    <submittedName>
        <fullName evidence="1">Uncharacterized protein</fullName>
    </submittedName>
</protein>
<sequence>MERIPTKGKYLGTAESIQLYLDKKNQKEGFSREEGNGVRIDNSFTLETWAQGWDLNPKPRPPWAASPMDQGAAFPNFPDVKPLQAESKIDGQNGKASQTKEISMPNGGVIKTPNGGNETSTISFMSLKSTLVTNQEKSPEGTTGPRLDPMTITLEQDNQVTNLRSLINERTPSLGTILLPLNQSTQNPWACLSLCPDESPLENIKFGSGVLYRPKDPTLQTYCHF</sequence>